<reference evidence="1" key="1">
    <citation type="submission" date="2021-12" db="EMBL/GenBank/DDBJ databases">
        <title>Novel species in genus Dyadobacter.</title>
        <authorList>
            <person name="Ma C."/>
        </authorList>
    </citation>
    <scope>NUCLEOTIDE SEQUENCE</scope>
    <source>
        <strain evidence="1">CY399</strain>
    </source>
</reference>
<keyword evidence="2" id="KW-1185">Reference proteome</keyword>
<gene>
    <name evidence="1" type="ORF">LXM24_26280</name>
</gene>
<dbReference type="Proteomes" id="UP001139700">
    <property type="component" value="Unassembled WGS sequence"/>
</dbReference>
<protein>
    <submittedName>
        <fullName evidence="1">Uncharacterized protein</fullName>
    </submittedName>
</protein>
<dbReference type="AlphaFoldDB" id="A0A9X1TC80"/>
<dbReference type="RefSeq" id="WP_234616372.1">
    <property type="nucleotide sequence ID" value="NZ_CP098806.1"/>
</dbReference>
<name>A0A9X1TC80_9BACT</name>
<evidence type="ECO:0000313" key="1">
    <source>
        <dbReference type="EMBL" id="MCF0043641.1"/>
    </source>
</evidence>
<dbReference type="EMBL" id="JAJTTA010000008">
    <property type="protein sequence ID" value="MCF0043641.1"/>
    <property type="molecule type" value="Genomic_DNA"/>
</dbReference>
<comment type="caution">
    <text evidence="1">The sequence shown here is derived from an EMBL/GenBank/DDBJ whole genome shotgun (WGS) entry which is preliminary data.</text>
</comment>
<organism evidence="1 2">
    <name type="scientific">Dyadobacter fanqingshengii</name>
    <dbReference type="NCBI Taxonomy" id="2906443"/>
    <lineage>
        <taxon>Bacteria</taxon>
        <taxon>Pseudomonadati</taxon>
        <taxon>Bacteroidota</taxon>
        <taxon>Cytophagia</taxon>
        <taxon>Cytophagales</taxon>
        <taxon>Spirosomataceae</taxon>
        <taxon>Dyadobacter</taxon>
    </lineage>
</organism>
<evidence type="ECO:0000313" key="2">
    <source>
        <dbReference type="Proteomes" id="UP001139700"/>
    </source>
</evidence>
<accession>A0A9X1TC80</accession>
<proteinExistence type="predicted"/>
<sequence>MTDVSTLIVAIPIPPKVREELIRHPTVLRYHDPLAIAEKLRIAIGRISVHETIDVIIAKITDAHLPFFKSTIGGEIIGYIEGVKEPTVLLSAQNSIDRYMRKTILEEGLGIVPFPALTLSLLGELHSEGVSFRSRNDHTVSIPFLVEELELILTNPQTGQIQSIHNIALEDNLPLFRESLWPSVISVRNRRLR</sequence>